<dbReference type="InterPro" id="IPR045135">
    <property type="entry name" value="Rpn7_N"/>
</dbReference>
<name>A0AAW1SVN8_9CHLO</name>
<dbReference type="InterPro" id="IPR000717">
    <property type="entry name" value="PCI_dom"/>
</dbReference>
<keyword evidence="4" id="KW-0963">Cytoplasm</keyword>
<gene>
    <name evidence="8" type="ORF">WJX84_008155</name>
</gene>
<comment type="caution">
    <text evidence="8">The sequence shown here is derived from an EMBL/GenBank/DDBJ whole genome shotgun (WGS) entry which is preliminary data.</text>
</comment>
<comment type="similarity">
    <text evidence="3">Belongs to the CSN1 family.</text>
</comment>
<evidence type="ECO:0000256" key="4">
    <source>
        <dbReference type="ARBA" id="ARBA00022490"/>
    </source>
</evidence>
<evidence type="ECO:0000256" key="5">
    <source>
        <dbReference type="ARBA" id="ARBA00022790"/>
    </source>
</evidence>
<keyword evidence="9" id="KW-1185">Reference proteome</keyword>
<dbReference type="EMBL" id="JALJOV010000911">
    <property type="protein sequence ID" value="KAK9858823.1"/>
    <property type="molecule type" value="Genomic_DNA"/>
</dbReference>
<dbReference type="AlphaFoldDB" id="A0AAW1SVN8"/>
<dbReference type="SMART" id="SM00088">
    <property type="entry name" value="PINT"/>
    <property type="match status" value="1"/>
</dbReference>
<comment type="subcellular location">
    <subcellularLocation>
        <location evidence="2">Cytoplasm</location>
    </subcellularLocation>
    <subcellularLocation>
        <location evidence="1">Nucleus</location>
    </subcellularLocation>
</comment>
<dbReference type="Proteomes" id="UP001485043">
    <property type="component" value="Unassembled WGS sequence"/>
</dbReference>
<organism evidence="8 9">
    <name type="scientific">Apatococcus fuscideae</name>
    <dbReference type="NCBI Taxonomy" id="2026836"/>
    <lineage>
        <taxon>Eukaryota</taxon>
        <taxon>Viridiplantae</taxon>
        <taxon>Chlorophyta</taxon>
        <taxon>core chlorophytes</taxon>
        <taxon>Trebouxiophyceae</taxon>
        <taxon>Chlorellales</taxon>
        <taxon>Chlorellaceae</taxon>
        <taxon>Apatococcus</taxon>
    </lineage>
</organism>
<dbReference type="Pfam" id="PF10602">
    <property type="entry name" value="RPN7"/>
    <property type="match status" value="1"/>
</dbReference>
<accession>A0AAW1SVN8</accession>
<protein>
    <recommendedName>
        <fullName evidence="7">PCI domain-containing protein</fullName>
    </recommendedName>
</protein>
<dbReference type="InterPro" id="IPR019585">
    <property type="entry name" value="Rpn7/CSN1"/>
</dbReference>
<sequence>MQAGADQQFDLEAYSANYTSHAKVNRLIFIANKTNSVPIQLEALRIAADELQHSYDTSRYSEVCRQIGGRLGPQYVIDSAKLAKKQLEAEQKHQALDNELNGYKTNLIKNSIRMCQTYMGDHAYNRGNLQDAFKCYVRTRDYCSTAKDITQMCLNVIKVAIELNNYTHVQNYVSKAESTPDVQKDSIISTKLKCAAGLAALKEKKYKAAARKFTDVSAELGSSYSDVMSVQDVALYGSLCSLASCDRQELKRTIIENFRYREVLSTTPEVRDLVYDFYSSKYAACLSTLDRLKPFFNLDIHLSTHVNTLCSMVRNRALIQYSTPFTSVNLATMAPVFITDVSALEKELAKLIQDKQIQARIDSHAKVLHARHANLRSQTFQAALQAGDEYLQETHSLLLRSSLMRHDIFQRAQMPRGRGMQYPEHTMQMTGPG</sequence>
<dbReference type="PANTHER" id="PTHR14145:SF2">
    <property type="entry name" value="COP9 SIGNALOSOME COMPLEX SUBUNIT 1"/>
    <property type="match status" value="1"/>
</dbReference>
<evidence type="ECO:0000313" key="9">
    <source>
        <dbReference type="Proteomes" id="UP001485043"/>
    </source>
</evidence>
<dbReference type="InterPro" id="IPR036390">
    <property type="entry name" value="WH_DNA-bd_sf"/>
</dbReference>
<evidence type="ECO:0000313" key="8">
    <source>
        <dbReference type="EMBL" id="KAK9858823.1"/>
    </source>
</evidence>
<dbReference type="PROSITE" id="PS50250">
    <property type="entry name" value="PCI"/>
    <property type="match status" value="1"/>
</dbReference>
<dbReference type="GO" id="GO:0005737">
    <property type="term" value="C:cytoplasm"/>
    <property type="evidence" value="ECO:0007669"/>
    <property type="project" value="UniProtKB-SubCell"/>
</dbReference>
<evidence type="ECO:0000259" key="7">
    <source>
        <dbReference type="PROSITE" id="PS50250"/>
    </source>
</evidence>
<evidence type="ECO:0000256" key="6">
    <source>
        <dbReference type="ARBA" id="ARBA00023242"/>
    </source>
</evidence>
<evidence type="ECO:0000256" key="2">
    <source>
        <dbReference type="ARBA" id="ARBA00004496"/>
    </source>
</evidence>
<dbReference type="Pfam" id="PF01399">
    <property type="entry name" value="PCI"/>
    <property type="match status" value="1"/>
</dbReference>
<keyword evidence="5" id="KW-0736">Signalosome</keyword>
<evidence type="ECO:0000256" key="3">
    <source>
        <dbReference type="ARBA" id="ARBA00008793"/>
    </source>
</evidence>
<dbReference type="SUPFAM" id="SSF46785">
    <property type="entry name" value="Winged helix' DNA-binding domain"/>
    <property type="match status" value="1"/>
</dbReference>
<feature type="domain" description="PCI" evidence="7">
    <location>
        <begin position="205"/>
        <end position="375"/>
    </location>
</feature>
<dbReference type="PANTHER" id="PTHR14145">
    <property type="entry name" value="26S PROTESOME SUBUNIT 6"/>
    <property type="match status" value="1"/>
</dbReference>
<reference evidence="8 9" key="1">
    <citation type="journal article" date="2024" name="Nat. Commun.">
        <title>Phylogenomics reveals the evolutionary origins of lichenization in chlorophyte algae.</title>
        <authorList>
            <person name="Puginier C."/>
            <person name="Libourel C."/>
            <person name="Otte J."/>
            <person name="Skaloud P."/>
            <person name="Haon M."/>
            <person name="Grisel S."/>
            <person name="Petersen M."/>
            <person name="Berrin J.G."/>
            <person name="Delaux P.M."/>
            <person name="Dal Grande F."/>
            <person name="Keller J."/>
        </authorList>
    </citation>
    <scope>NUCLEOTIDE SEQUENCE [LARGE SCALE GENOMIC DNA]</scope>
    <source>
        <strain evidence="8 9">SAG 2523</strain>
    </source>
</reference>
<dbReference type="GO" id="GO:0008180">
    <property type="term" value="C:COP9 signalosome"/>
    <property type="evidence" value="ECO:0007669"/>
    <property type="project" value="UniProtKB-KW"/>
</dbReference>
<proteinExistence type="inferred from homology"/>
<dbReference type="Gene3D" id="1.25.40.570">
    <property type="match status" value="1"/>
</dbReference>
<evidence type="ECO:0000256" key="1">
    <source>
        <dbReference type="ARBA" id="ARBA00004123"/>
    </source>
</evidence>
<keyword evidence="6" id="KW-0539">Nucleus</keyword>